<dbReference type="AlphaFoldDB" id="B8HM85"/>
<dbReference type="HOGENOM" id="CLU_2315602_0_0_3"/>
<feature type="region of interest" description="Disordered" evidence="1">
    <location>
        <begin position="75"/>
        <end position="99"/>
    </location>
</feature>
<protein>
    <submittedName>
        <fullName evidence="2">Uncharacterized protein</fullName>
    </submittedName>
</protein>
<sequence>MVNPRSKPQRKPLGEYLVEAGLLSPAQVEMILFDQQHTNLRFGEIAALRGWVKQETIEFLFIRVVLPERANLQKKSPSVMGSSPQVTPYSSVLSGERIF</sequence>
<organism evidence="2">
    <name type="scientific">Cyanothece sp. (strain PCC 7425 / ATCC 29141)</name>
    <dbReference type="NCBI Taxonomy" id="395961"/>
    <lineage>
        <taxon>Bacteria</taxon>
        <taxon>Bacillati</taxon>
        <taxon>Cyanobacteriota</taxon>
        <taxon>Cyanophyceae</taxon>
        <taxon>Gomontiellales</taxon>
        <taxon>Cyanothecaceae</taxon>
        <taxon>Cyanothece</taxon>
    </lineage>
</organism>
<proteinExistence type="predicted"/>
<dbReference type="KEGG" id="cyn:Cyan7425_4788"/>
<reference evidence="2" key="1">
    <citation type="submission" date="2009-01" db="EMBL/GenBank/DDBJ databases">
        <title>Complete sequence of chromosome Cyanothece sp. PCC 7425.</title>
        <authorList>
            <consortium name="US DOE Joint Genome Institute"/>
            <person name="Lucas S."/>
            <person name="Copeland A."/>
            <person name="Lapidus A."/>
            <person name="Glavina del Rio T."/>
            <person name="Dalin E."/>
            <person name="Tice H."/>
            <person name="Bruce D."/>
            <person name="Goodwin L."/>
            <person name="Pitluck S."/>
            <person name="Sims D."/>
            <person name="Meineke L."/>
            <person name="Brettin T."/>
            <person name="Detter J.C."/>
            <person name="Han C."/>
            <person name="Larimer F."/>
            <person name="Land M."/>
            <person name="Hauser L."/>
            <person name="Kyrpides N."/>
            <person name="Ovchinnikova G."/>
            <person name="Liberton M."/>
            <person name="Stoeckel J."/>
            <person name="Banerjee A."/>
            <person name="Singh A."/>
            <person name="Page L."/>
            <person name="Sato H."/>
            <person name="Zhao L."/>
            <person name="Sherman L."/>
            <person name="Pakrasi H."/>
            <person name="Richardson P."/>
        </authorList>
    </citation>
    <scope>NUCLEOTIDE SEQUENCE</scope>
    <source>
        <strain evidence="2">PCC 7425</strain>
    </source>
</reference>
<dbReference type="InterPro" id="IPR037257">
    <property type="entry name" value="T2SS_E_N_sf"/>
</dbReference>
<dbReference type="eggNOG" id="COG1922">
    <property type="taxonomic scope" value="Bacteria"/>
</dbReference>
<evidence type="ECO:0000313" key="2">
    <source>
        <dbReference type="EMBL" id="ACL47092.1"/>
    </source>
</evidence>
<name>B8HM85_CYAP4</name>
<feature type="compositionally biased region" description="Polar residues" evidence="1">
    <location>
        <begin position="75"/>
        <end position="93"/>
    </location>
</feature>
<dbReference type="EMBL" id="CP001344">
    <property type="protein sequence ID" value="ACL47092.1"/>
    <property type="molecule type" value="Genomic_DNA"/>
</dbReference>
<dbReference type="SUPFAM" id="SSF160246">
    <property type="entry name" value="EspE N-terminal domain-like"/>
    <property type="match status" value="1"/>
</dbReference>
<gene>
    <name evidence="2" type="ordered locus">Cyan7425_4788</name>
</gene>
<evidence type="ECO:0000256" key="1">
    <source>
        <dbReference type="SAM" id="MobiDB-lite"/>
    </source>
</evidence>
<accession>B8HM85</accession>